<dbReference type="Gene3D" id="3.40.50.10860">
    <property type="entry name" value="Leucine Dehydrogenase, chain A, domain 1"/>
    <property type="match status" value="1"/>
</dbReference>
<dbReference type="SUPFAM" id="SSF51735">
    <property type="entry name" value="NAD(P)-binding Rossmann-fold domains"/>
    <property type="match status" value="1"/>
</dbReference>
<evidence type="ECO:0000256" key="5">
    <source>
        <dbReference type="ARBA" id="ARBA00022755"/>
    </source>
</evidence>
<evidence type="ECO:0000256" key="4">
    <source>
        <dbReference type="ARBA" id="ARBA00022605"/>
    </source>
</evidence>
<dbReference type="EC" id="3.5.4.9" evidence="12"/>
<dbReference type="RefSeq" id="WP_081482537.1">
    <property type="nucleotide sequence ID" value="NZ_JAAXPC010000011.1"/>
</dbReference>
<dbReference type="CDD" id="cd01080">
    <property type="entry name" value="NAD_bind_m-THF_DH_Cyclohyd"/>
    <property type="match status" value="1"/>
</dbReference>
<name>A0A846WQ17_9ACTN</name>
<dbReference type="PANTHER" id="PTHR48099">
    <property type="entry name" value="C-1-TETRAHYDROFOLATE SYNTHASE, CYTOPLASMIC-RELATED"/>
    <property type="match status" value="1"/>
</dbReference>
<dbReference type="GO" id="GO:0005829">
    <property type="term" value="C:cytosol"/>
    <property type="evidence" value="ECO:0007669"/>
    <property type="project" value="TreeGrafter"/>
</dbReference>
<comment type="catalytic activity">
    <reaction evidence="12">
        <text>(6R)-5,10-methylene-5,6,7,8-tetrahydrofolate + NADP(+) = (6R)-5,10-methenyltetrahydrofolate + NADPH</text>
        <dbReference type="Rhea" id="RHEA:22812"/>
        <dbReference type="ChEBI" id="CHEBI:15636"/>
        <dbReference type="ChEBI" id="CHEBI:57455"/>
        <dbReference type="ChEBI" id="CHEBI:57783"/>
        <dbReference type="ChEBI" id="CHEBI:58349"/>
        <dbReference type="EC" id="1.5.1.5"/>
    </reaction>
</comment>
<evidence type="ECO:0000256" key="3">
    <source>
        <dbReference type="ARBA" id="ARBA00022563"/>
    </source>
</evidence>
<evidence type="ECO:0000256" key="11">
    <source>
        <dbReference type="ARBA" id="ARBA00023268"/>
    </source>
</evidence>
<comment type="similarity">
    <text evidence="12">Belongs to the tetrahydrofolate dehydrogenase/cyclohydrolase family.</text>
</comment>
<evidence type="ECO:0000313" key="16">
    <source>
        <dbReference type="Proteomes" id="UP000563898"/>
    </source>
</evidence>
<evidence type="ECO:0000256" key="8">
    <source>
        <dbReference type="ARBA" id="ARBA00023002"/>
    </source>
</evidence>
<feature type="domain" description="Tetrahydrofolate dehydrogenase/cyclohydrolase NAD(P)-binding" evidence="14">
    <location>
        <begin position="143"/>
        <end position="280"/>
    </location>
</feature>
<dbReference type="AlphaFoldDB" id="A0A846WQ17"/>
<dbReference type="EC" id="1.5.1.5" evidence="12"/>
<dbReference type="PROSITE" id="PS00767">
    <property type="entry name" value="THF_DHG_CYH_2"/>
    <property type="match status" value="1"/>
</dbReference>
<comment type="subunit">
    <text evidence="2 12">Homodimer.</text>
</comment>
<evidence type="ECO:0000256" key="6">
    <source>
        <dbReference type="ARBA" id="ARBA00022801"/>
    </source>
</evidence>
<proteinExistence type="inferred from homology"/>
<keyword evidence="5 12" id="KW-0658">Purine biosynthesis</keyword>
<comment type="caution">
    <text evidence="15">The sequence shown here is derived from an EMBL/GenBank/DDBJ whole genome shotgun (WGS) entry which is preliminary data.</text>
</comment>
<accession>A0A846WQ17</accession>
<protein>
    <recommendedName>
        <fullName evidence="12">Bifunctional protein FolD</fullName>
    </recommendedName>
    <domain>
        <recommendedName>
            <fullName evidence="12">Methylenetetrahydrofolate dehydrogenase</fullName>
            <ecNumber evidence="12">1.5.1.5</ecNumber>
        </recommendedName>
    </domain>
    <domain>
        <recommendedName>
            <fullName evidence="12">Methenyltetrahydrofolate cyclohydrolase</fullName>
            <ecNumber evidence="12">3.5.4.9</ecNumber>
        </recommendedName>
    </domain>
</protein>
<evidence type="ECO:0000256" key="12">
    <source>
        <dbReference type="HAMAP-Rule" id="MF_01576"/>
    </source>
</evidence>
<comment type="catalytic activity">
    <reaction evidence="12">
        <text>(6R)-5,10-methenyltetrahydrofolate + H2O = (6R)-10-formyltetrahydrofolate + H(+)</text>
        <dbReference type="Rhea" id="RHEA:23700"/>
        <dbReference type="ChEBI" id="CHEBI:15377"/>
        <dbReference type="ChEBI" id="CHEBI:15378"/>
        <dbReference type="ChEBI" id="CHEBI:57455"/>
        <dbReference type="ChEBI" id="CHEBI:195366"/>
        <dbReference type="EC" id="3.5.4.9"/>
    </reaction>
</comment>
<evidence type="ECO:0000256" key="9">
    <source>
        <dbReference type="ARBA" id="ARBA00023102"/>
    </source>
</evidence>
<keyword evidence="7 12" id="KW-0521">NADP</keyword>
<dbReference type="InterPro" id="IPR036291">
    <property type="entry name" value="NAD(P)-bd_dom_sf"/>
</dbReference>
<dbReference type="Proteomes" id="UP000563898">
    <property type="component" value="Unassembled WGS sequence"/>
</dbReference>
<dbReference type="InterPro" id="IPR000672">
    <property type="entry name" value="THF_DH/CycHdrlase"/>
</dbReference>
<evidence type="ECO:0000259" key="13">
    <source>
        <dbReference type="Pfam" id="PF00763"/>
    </source>
</evidence>
<evidence type="ECO:0000256" key="2">
    <source>
        <dbReference type="ARBA" id="ARBA00011738"/>
    </source>
</evidence>
<keyword evidence="9 12" id="KW-0368">Histidine biosynthesis</keyword>
<evidence type="ECO:0000259" key="14">
    <source>
        <dbReference type="Pfam" id="PF02882"/>
    </source>
</evidence>
<dbReference type="PRINTS" id="PR00085">
    <property type="entry name" value="THFDHDRGNASE"/>
</dbReference>
<keyword evidence="11 12" id="KW-0511">Multifunctional enzyme</keyword>
<dbReference type="EMBL" id="JAAXPC010000011">
    <property type="protein sequence ID" value="NKY03559.1"/>
    <property type="molecule type" value="Genomic_DNA"/>
</dbReference>
<dbReference type="Pfam" id="PF02882">
    <property type="entry name" value="THF_DHG_CYH_C"/>
    <property type="match status" value="1"/>
</dbReference>
<dbReference type="Pfam" id="PF00763">
    <property type="entry name" value="THF_DHG_CYH"/>
    <property type="match status" value="1"/>
</dbReference>
<dbReference type="Gene3D" id="3.40.50.720">
    <property type="entry name" value="NAD(P)-binding Rossmann-like Domain"/>
    <property type="match status" value="1"/>
</dbReference>
<keyword evidence="8 12" id="KW-0560">Oxidoreductase</keyword>
<comment type="function">
    <text evidence="12">Catalyzes the oxidation of 5,10-methylenetetrahydrofolate to 5,10-methenyltetrahydrofolate and then the hydrolysis of 5,10-methenyltetrahydrofolate to 10-formyltetrahydrofolate.</text>
</comment>
<dbReference type="GO" id="GO:0009086">
    <property type="term" value="P:methionine biosynthetic process"/>
    <property type="evidence" value="ECO:0007669"/>
    <property type="project" value="UniProtKB-KW"/>
</dbReference>
<dbReference type="HAMAP" id="MF_01576">
    <property type="entry name" value="THF_DHG_CYH"/>
    <property type="match status" value="1"/>
</dbReference>
<dbReference type="InterPro" id="IPR046346">
    <property type="entry name" value="Aminoacid_DH-like_N_sf"/>
</dbReference>
<comment type="pathway">
    <text evidence="1 12">One-carbon metabolism; tetrahydrofolate interconversion.</text>
</comment>
<feature type="binding site" evidence="12">
    <location>
        <begin position="169"/>
        <end position="171"/>
    </location>
    <ligand>
        <name>NADP(+)</name>
        <dbReference type="ChEBI" id="CHEBI:58349"/>
    </ligand>
</feature>
<evidence type="ECO:0000256" key="7">
    <source>
        <dbReference type="ARBA" id="ARBA00022857"/>
    </source>
</evidence>
<reference evidence="15 16" key="1">
    <citation type="submission" date="2020-04" db="EMBL/GenBank/DDBJ databases">
        <title>MicrobeNet Type strains.</title>
        <authorList>
            <person name="Nicholson A.C."/>
        </authorList>
    </citation>
    <scope>NUCLEOTIDE SEQUENCE [LARGE SCALE GENOMIC DNA]</scope>
    <source>
        <strain evidence="15 16">ATCC BAA-14</strain>
    </source>
</reference>
<dbReference type="GO" id="GO:0006164">
    <property type="term" value="P:purine nucleotide biosynthetic process"/>
    <property type="evidence" value="ECO:0007669"/>
    <property type="project" value="UniProtKB-KW"/>
</dbReference>
<gene>
    <name evidence="12" type="primary">folD</name>
    <name evidence="15" type="ORF">HGA05_18470</name>
</gene>
<dbReference type="GO" id="GO:0035999">
    <property type="term" value="P:tetrahydrofolate interconversion"/>
    <property type="evidence" value="ECO:0007669"/>
    <property type="project" value="UniProtKB-UniRule"/>
</dbReference>
<keyword evidence="10 12" id="KW-0486">Methionine biosynthesis</keyword>
<keyword evidence="4 12" id="KW-0028">Amino-acid biosynthesis</keyword>
<feature type="domain" description="Tetrahydrofolate dehydrogenase/cyclohydrolase catalytic" evidence="13">
    <location>
        <begin position="9"/>
        <end position="124"/>
    </location>
</feature>
<dbReference type="FunFam" id="3.40.50.10860:FF:000005">
    <property type="entry name" value="C-1-tetrahydrofolate synthase, cytoplasmic, putative"/>
    <property type="match status" value="1"/>
</dbReference>
<sequence length="290" mass="29534">MFMSNAQLLSGVDLAATINADTASRAARVTDVSGLPPTLATVLVGDDPASVTYVSMKQRRCQQFGLGAVHVGLPASIGTAEIVERVEELSNNTGVDGILVQHPMGEYVDERAVFDAITATKDVDGVSSTSFAAMALGQPGFQSCTPGGVVRLLEHHGVVVAGADVVVVGRSAILGKPLAALLSARDATVTLCHSRTRNLAAHLSRADIVIAAVGRPRFINGTHLKDGAVVVDAGYHPGGVGDVDFASAARVAAAITPVPGGVGPMTIAMLLSQTVDAAETRVQQAGPATG</sequence>
<dbReference type="UniPathway" id="UPA00193"/>
<evidence type="ECO:0000313" key="15">
    <source>
        <dbReference type="EMBL" id="NKY03559.1"/>
    </source>
</evidence>
<comment type="caution">
    <text evidence="12">Lacks conserved residue(s) required for the propagation of feature annotation.</text>
</comment>
<evidence type="ECO:0000256" key="1">
    <source>
        <dbReference type="ARBA" id="ARBA00004777"/>
    </source>
</evidence>
<organism evidence="15 16">
    <name type="scientific">Gordonia polyisoprenivorans</name>
    <dbReference type="NCBI Taxonomy" id="84595"/>
    <lineage>
        <taxon>Bacteria</taxon>
        <taxon>Bacillati</taxon>
        <taxon>Actinomycetota</taxon>
        <taxon>Actinomycetes</taxon>
        <taxon>Mycobacteriales</taxon>
        <taxon>Gordoniaceae</taxon>
        <taxon>Gordonia</taxon>
    </lineage>
</organism>
<dbReference type="PANTHER" id="PTHR48099:SF5">
    <property type="entry name" value="C-1-TETRAHYDROFOLATE SYNTHASE, CYTOPLASMIC"/>
    <property type="match status" value="1"/>
</dbReference>
<keyword evidence="6 12" id="KW-0378">Hydrolase</keyword>
<dbReference type="InterPro" id="IPR020630">
    <property type="entry name" value="THF_DH/CycHdrlase_cat_dom"/>
</dbReference>
<dbReference type="GO" id="GO:0004477">
    <property type="term" value="F:methenyltetrahydrofolate cyclohydrolase activity"/>
    <property type="evidence" value="ECO:0007669"/>
    <property type="project" value="UniProtKB-UniRule"/>
</dbReference>
<dbReference type="GO" id="GO:0004488">
    <property type="term" value="F:methylenetetrahydrofolate dehydrogenase (NADP+) activity"/>
    <property type="evidence" value="ECO:0007669"/>
    <property type="project" value="UniProtKB-UniRule"/>
</dbReference>
<dbReference type="SUPFAM" id="SSF53223">
    <property type="entry name" value="Aminoacid dehydrogenase-like, N-terminal domain"/>
    <property type="match status" value="1"/>
</dbReference>
<keyword evidence="3 12" id="KW-0554">One-carbon metabolism</keyword>
<dbReference type="InterPro" id="IPR020867">
    <property type="entry name" value="THF_DH/CycHdrlase_CS"/>
</dbReference>
<evidence type="ECO:0000256" key="10">
    <source>
        <dbReference type="ARBA" id="ARBA00023167"/>
    </source>
</evidence>
<dbReference type="GO" id="GO:0000105">
    <property type="term" value="P:L-histidine biosynthetic process"/>
    <property type="evidence" value="ECO:0007669"/>
    <property type="project" value="UniProtKB-KW"/>
</dbReference>
<dbReference type="InterPro" id="IPR020631">
    <property type="entry name" value="THF_DH/CycHdrlase_NAD-bd_dom"/>
</dbReference>